<organism evidence="2 3">
    <name type="scientific">Amycolatopsis oliviviridis</name>
    <dbReference type="NCBI Taxonomy" id="1471590"/>
    <lineage>
        <taxon>Bacteria</taxon>
        <taxon>Bacillati</taxon>
        <taxon>Actinomycetota</taxon>
        <taxon>Actinomycetes</taxon>
        <taxon>Pseudonocardiales</taxon>
        <taxon>Pseudonocardiaceae</taxon>
        <taxon>Amycolatopsis</taxon>
    </lineage>
</organism>
<accession>A0ABQ3LTE8</accession>
<dbReference type="Proteomes" id="UP000635387">
    <property type="component" value="Unassembled WGS sequence"/>
</dbReference>
<comment type="caution">
    <text evidence="2">The sequence shown here is derived from an EMBL/GenBank/DDBJ whole genome shotgun (WGS) entry which is preliminary data.</text>
</comment>
<protein>
    <submittedName>
        <fullName evidence="2">Uncharacterized protein</fullName>
    </submittedName>
</protein>
<feature type="compositionally biased region" description="Gly residues" evidence="1">
    <location>
        <begin position="34"/>
        <end position="50"/>
    </location>
</feature>
<keyword evidence="3" id="KW-1185">Reference proteome</keyword>
<gene>
    <name evidence="2" type="ORF">GCM10017790_50780</name>
</gene>
<reference evidence="3" key="1">
    <citation type="journal article" date="2019" name="Int. J. Syst. Evol. Microbiol.">
        <title>The Global Catalogue of Microorganisms (GCM) 10K type strain sequencing project: providing services to taxonomists for standard genome sequencing and annotation.</title>
        <authorList>
            <consortium name="The Broad Institute Genomics Platform"/>
            <consortium name="The Broad Institute Genome Sequencing Center for Infectious Disease"/>
            <person name="Wu L."/>
            <person name="Ma J."/>
        </authorList>
    </citation>
    <scope>NUCLEOTIDE SEQUENCE [LARGE SCALE GENOMIC DNA]</scope>
    <source>
        <strain evidence="3">CGMCC 4.7683</strain>
    </source>
</reference>
<evidence type="ECO:0000256" key="1">
    <source>
        <dbReference type="SAM" id="MobiDB-lite"/>
    </source>
</evidence>
<feature type="region of interest" description="Disordered" evidence="1">
    <location>
        <begin position="83"/>
        <end position="107"/>
    </location>
</feature>
<dbReference type="EMBL" id="BNAY01000006">
    <property type="protein sequence ID" value="GHH25367.1"/>
    <property type="molecule type" value="Genomic_DNA"/>
</dbReference>
<sequence>MYTGGAEESGAAKDGGTGSAVSGSMVCPYVSSGTGTGSGPGTGAGAGAGAGASAEGTSNGAGGSNAGGGVNGAGGWNCCGSAGDGLDIGSGEEEAEEVGSEKVFESV</sequence>
<evidence type="ECO:0000313" key="2">
    <source>
        <dbReference type="EMBL" id="GHH25367.1"/>
    </source>
</evidence>
<name>A0ABQ3LTE8_9PSEU</name>
<proteinExistence type="predicted"/>
<evidence type="ECO:0000313" key="3">
    <source>
        <dbReference type="Proteomes" id="UP000635387"/>
    </source>
</evidence>
<feature type="region of interest" description="Disordered" evidence="1">
    <location>
        <begin position="1"/>
        <end position="20"/>
    </location>
</feature>
<feature type="region of interest" description="Disordered" evidence="1">
    <location>
        <begin position="29"/>
        <end position="67"/>
    </location>
</feature>